<dbReference type="AlphaFoldDB" id="A0A4Y7TRD7"/>
<gene>
    <name evidence="2" type="ORF">FA13DRAFT_1726918</name>
</gene>
<feature type="compositionally biased region" description="Pro residues" evidence="1">
    <location>
        <begin position="27"/>
        <end position="39"/>
    </location>
</feature>
<keyword evidence="3" id="KW-1185">Reference proteome</keyword>
<protein>
    <submittedName>
        <fullName evidence="2">Uncharacterized protein</fullName>
    </submittedName>
</protein>
<feature type="compositionally biased region" description="Basic residues" evidence="1">
    <location>
        <begin position="204"/>
        <end position="218"/>
    </location>
</feature>
<sequence>MSSQIATPRYPFLSQPPPSKRRVVQPPAAPPTCALPPTPSNTGRKSSFTKKIAAWASLVQPGSPAPVSPHRRPLGTLGLTAGIKHGRIPSSPLIATPTTASHKTFDFAAIGYNTVFVHVPKTPETPSPLLRAKAEKELQLHQERLQLKAEKQEKQSKMVKKIRSLASLRPRSKSTSRTEVPYVSVPPLPVSSPTRTAPMPATKPKSKAKSKKPTSTKKKALYGTLVRHPASLGNDLALIQFADGGKMEDHIKRVMTTDSGAVGDVYRDGKGGVWLDRDEELEYRGLLAEAESTIEDSVETDKESSGRAMSWVKFGTPTSPLAWTKVATTKPCASMNVDHRDSATTDTTLDSDLDPAYLMQTDQSPHHHDERVLNFEPAPTVKPGPTLLSLPGRPFRAAKHLRKPEFMVDIQAFGLAMQANAAANEVLAAKSPSPLFSSQAFHVPASPLIGGAARNIRTRRRPAPLKISPGMQKMRRVVAVSSPGSGVPPLSSRPKNFSHYPPAISALSPRVPAPLTPGAQSRIIEEGKHEFILDSFQPEVSVFEDDSECEFLQRRAPPHASGMRKRMPRLDLKGIFSARV</sequence>
<dbReference type="EMBL" id="QPFP01000005">
    <property type="protein sequence ID" value="TEB36551.1"/>
    <property type="molecule type" value="Genomic_DNA"/>
</dbReference>
<feature type="region of interest" description="Disordered" evidence="1">
    <location>
        <begin position="1"/>
        <end position="47"/>
    </location>
</feature>
<proteinExistence type="predicted"/>
<organism evidence="2 3">
    <name type="scientific">Coprinellus micaceus</name>
    <name type="common">Glistening ink-cap mushroom</name>
    <name type="synonym">Coprinus micaceus</name>
    <dbReference type="NCBI Taxonomy" id="71717"/>
    <lineage>
        <taxon>Eukaryota</taxon>
        <taxon>Fungi</taxon>
        <taxon>Dikarya</taxon>
        <taxon>Basidiomycota</taxon>
        <taxon>Agaricomycotina</taxon>
        <taxon>Agaricomycetes</taxon>
        <taxon>Agaricomycetidae</taxon>
        <taxon>Agaricales</taxon>
        <taxon>Agaricineae</taxon>
        <taxon>Psathyrellaceae</taxon>
        <taxon>Coprinellus</taxon>
    </lineage>
</organism>
<reference evidence="2 3" key="1">
    <citation type="journal article" date="2019" name="Nat. Ecol. Evol.">
        <title>Megaphylogeny resolves global patterns of mushroom evolution.</title>
        <authorList>
            <person name="Varga T."/>
            <person name="Krizsan K."/>
            <person name="Foldi C."/>
            <person name="Dima B."/>
            <person name="Sanchez-Garcia M."/>
            <person name="Sanchez-Ramirez S."/>
            <person name="Szollosi G.J."/>
            <person name="Szarkandi J.G."/>
            <person name="Papp V."/>
            <person name="Albert L."/>
            <person name="Andreopoulos W."/>
            <person name="Angelini C."/>
            <person name="Antonin V."/>
            <person name="Barry K.W."/>
            <person name="Bougher N.L."/>
            <person name="Buchanan P."/>
            <person name="Buyck B."/>
            <person name="Bense V."/>
            <person name="Catcheside P."/>
            <person name="Chovatia M."/>
            <person name="Cooper J."/>
            <person name="Damon W."/>
            <person name="Desjardin D."/>
            <person name="Finy P."/>
            <person name="Geml J."/>
            <person name="Haridas S."/>
            <person name="Hughes K."/>
            <person name="Justo A."/>
            <person name="Karasinski D."/>
            <person name="Kautmanova I."/>
            <person name="Kiss B."/>
            <person name="Kocsube S."/>
            <person name="Kotiranta H."/>
            <person name="LaButti K.M."/>
            <person name="Lechner B.E."/>
            <person name="Liimatainen K."/>
            <person name="Lipzen A."/>
            <person name="Lukacs Z."/>
            <person name="Mihaltcheva S."/>
            <person name="Morgado L.N."/>
            <person name="Niskanen T."/>
            <person name="Noordeloos M.E."/>
            <person name="Ohm R.A."/>
            <person name="Ortiz-Santana B."/>
            <person name="Ovrebo C."/>
            <person name="Racz N."/>
            <person name="Riley R."/>
            <person name="Savchenko A."/>
            <person name="Shiryaev A."/>
            <person name="Soop K."/>
            <person name="Spirin V."/>
            <person name="Szebenyi C."/>
            <person name="Tomsovsky M."/>
            <person name="Tulloss R.E."/>
            <person name="Uehling J."/>
            <person name="Grigoriev I.V."/>
            <person name="Vagvolgyi C."/>
            <person name="Papp T."/>
            <person name="Martin F.M."/>
            <person name="Miettinen O."/>
            <person name="Hibbett D.S."/>
            <person name="Nagy L.G."/>
        </authorList>
    </citation>
    <scope>NUCLEOTIDE SEQUENCE [LARGE SCALE GENOMIC DNA]</scope>
    <source>
        <strain evidence="2 3">FP101781</strain>
    </source>
</reference>
<comment type="caution">
    <text evidence="2">The sequence shown here is derived from an EMBL/GenBank/DDBJ whole genome shotgun (WGS) entry which is preliminary data.</text>
</comment>
<accession>A0A4Y7TRD7</accession>
<evidence type="ECO:0000313" key="3">
    <source>
        <dbReference type="Proteomes" id="UP000298030"/>
    </source>
</evidence>
<evidence type="ECO:0000313" key="2">
    <source>
        <dbReference type="EMBL" id="TEB36551.1"/>
    </source>
</evidence>
<feature type="region of interest" description="Disordered" evidence="1">
    <location>
        <begin position="149"/>
        <end position="218"/>
    </location>
</feature>
<dbReference type="OrthoDB" id="3233731at2759"/>
<dbReference type="Proteomes" id="UP000298030">
    <property type="component" value="Unassembled WGS sequence"/>
</dbReference>
<name>A0A4Y7TRD7_COPMI</name>
<evidence type="ECO:0000256" key="1">
    <source>
        <dbReference type="SAM" id="MobiDB-lite"/>
    </source>
</evidence>